<evidence type="ECO:0000256" key="6">
    <source>
        <dbReference type="ARBA" id="ARBA00022527"/>
    </source>
</evidence>
<dbReference type="EC" id="2.7.11.30" evidence="5"/>
<keyword evidence="14" id="KW-0460">Magnesium</keyword>
<dbReference type="InterPro" id="IPR001245">
    <property type="entry name" value="Ser-Thr/Tyr_kinase_cat_dom"/>
</dbReference>
<keyword evidence="15 19" id="KW-1133">Transmembrane helix</keyword>
<evidence type="ECO:0000256" key="1">
    <source>
        <dbReference type="ARBA" id="ARBA00001936"/>
    </source>
</evidence>
<dbReference type="GO" id="GO:0005524">
    <property type="term" value="F:ATP binding"/>
    <property type="evidence" value="ECO:0007669"/>
    <property type="project" value="UniProtKB-UniRule"/>
</dbReference>
<evidence type="ECO:0000256" key="9">
    <source>
        <dbReference type="ARBA" id="ARBA00022723"/>
    </source>
</evidence>
<keyword evidence="16 19" id="KW-0472">Membrane</keyword>
<dbReference type="Proteomes" id="UP000410492">
    <property type="component" value="Unassembled WGS sequence"/>
</dbReference>
<dbReference type="InterPro" id="IPR003605">
    <property type="entry name" value="GS_dom"/>
</dbReference>
<comment type="similarity">
    <text evidence="4">Belongs to the protein kinase superfamily. TKL Ser/Thr protein kinase family. TGFB receptor subfamily.</text>
</comment>
<organism evidence="23 24">
    <name type="scientific">Callosobruchus maculatus</name>
    <name type="common">Southern cowpea weevil</name>
    <name type="synonym">Pulse bruchid</name>
    <dbReference type="NCBI Taxonomy" id="64391"/>
    <lineage>
        <taxon>Eukaryota</taxon>
        <taxon>Metazoa</taxon>
        <taxon>Ecdysozoa</taxon>
        <taxon>Arthropoda</taxon>
        <taxon>Hexapoda</taxon>
        <taxon>Insecta</taxon>
        <taxon>Pterygota</taxon>
        <taxon>Neoptera</taxon>
        <taxon>Endopterygota</taxon>
        <taxon>Coleoptera</taxon>
        <taxon>Polyphaga</taxon>
        <taxon>Cucujiformia</taxon>
        <taxon>Chrysomeloidea</taxon>
        <taxon>Chrysomelidae</taxon>
        <taxon>Bruchinae</taxon>
        <taxon>Bruchini</taxon>
        <taxon>Callosobruchus</taxon>
    </lineage>
</organism>
<keyword evidence="6" id="KW-0723">Serine/threonine-protein kinase</keyword>
<feature type="binding site" evidence="18">
    <location>
        <position position="320"/>
    </location>
    <ligand>
        <name>ATP</name>
        <dbReference type="ChEBI" id="CHEBI:30616"/>
    </ligand>
</feature>
<keyword evidence="12" id="KW-0418">Kinase</keyword>
<dbReference type="CDD" id="cd14143">
    <property type="entry name" value="STKc_TGFbR1_ACVR1b_ACVR1c"/>
    <property type="match status" value="1"/>
</dbReference>
<evidence type="ECO:0000256" key="7">
    <source>
        <dbReference type="ARBA" id="ARBA00022679"/>
    </source>
</evidence>
<dbReference type="InterPro" id="IPR008271">
    <property type="entry name" value="Ser/Thr_kinase_AS"/>
</dbReference>
<dbReference type="GO" id="GO:0043235">
    <property type="term" value="C:receptor complex"/>
    <property type="evidence" value="ECO:0007669"/>
    <property type="project" value="TreeGrafter"/>
</dbReference>
<dbReference type="EMBL" id="CAACVG010012667">
    <property type="protein sequence ID" value="VEN60625.1"/>
    <property type="molecule type" value="Genomic_DNA"/>
</dbReference>
<evidence type="ECO:0000256" key="8">
    <source>
        <dbReference type="ARBA" id="ARBA00022692"/>
    </source>
</evidence>
<evidence type="ECO:0000259" key="21">
    <source>
        <dbReference type="PROSITE" id="PS50011"/>
    </source>
</evidence>
<dbReference type="GO" id="GO:0004675">
    <property type="term" value="F:transmembrane receptor protein serine/threonine kinase activity"/>
    <property type="evidence" value="ECO:0007669"/>
    <property type="project" value="UniProtKB-EC"/>
</dbReference>
<sequence>MRPLPRTLLFVFSNLICLSQNIVEIWGLKCKCDICKTTNYTCETTGYCFVSTYIKNGVQQYDYSCLNRTKFLPPEEPIWCHEPPTEHSAQVCCSSRDFCNADVRYIPLLLTPGGSMTVLQQGGLLQQSFDAGAHASAPRCYDKKYLPEIVVQANRTDQYCNETLYNVANSEFTSVLTTCCNDRDYCNDRWLYIDLKAAIKEPAYFTSLEIAAFIAIPTLILCIVVGAVYFVHTSYHRRDAAHRHLRHGDDALEAPEHPLLNKGVSLKHMIEMTTSGSGSGLPLLVQRSIARQIQLVEIIGQGRFGEVWRGRWRGENVAVKIFSSREERSWFREAEIYQTVMLRHDNILGFIAADNKDNGTWTQLWLITDYHEHGSLFDFLGRNTLDTNGMIHMALSIATGLAHLHMDIMGTQGKPAIAHRDLKSKNILVKSNGTCAIGDLGLAVRHDVTTDTVDIPLNNRVGTKRYMAPEVLDETMNIDQFDSFKRADVYALGLIFWEIARRCNVGGIYDEYQLPFYDAVPPDPTIEEMRRVVCCERQRPSIPNRWQSCEALHVISKLMKECWYHNATARLTALRIKKTLANFRASGEMKVLFNDGALEVSSPKFFVLCKNVLYQTNR</sequence>
<proteinExistence type="inferred from homology"/>
<name>A0A653DKA1_CALMS</name>
<keyword evidence="9" id="KW-0479">Metal-binding</keyword>
<keyword evidence="24" id="KW-1185">Reference proteome</keyword>
<evidence type="ECO:0000256" key="20">
    <source>
        <dbReference type="SAM" id="SignalP"/>
    </source>
</evidence>
<keyword evidence="17" id="KW-0675">Receptor</keyword>
<protein>
    <recommendedName>
        <fullName evidence="5">receptor protein serine/threonine kinase</fullName>
        <ecNumber evidence="5">2.7.11.30</ecNumber>
    </recommendedName>
</protein>
<dbReference type="PROSITE" id="PS00107">
    <property type="entry name" value="PROTEIN_KINASE_ATP"/>
    <property type="match status" value="1"/>
</dbReference>
<dbReference type="SMART" id="SM00467">
    <property type="entry name" value="GS"/>
    <property type="match status" value="1"/>
</dbReference>
<comment type="cofactor">
    <cofactor evidence="2">
        <name>Mg(2+)</name>
        <dbReference type="ChEBI" id="CHEBI:18420"/>
    </cofactor>
</comment>
<gene>
    <name evidence="23" type="ORF">CALMAC_LOCUS18261</name>
</gene>
<dbReference type="Pfam" id="PF08515">
    <property type="entry name" value="TGF_beta_GS"/>
    <property type="match status" value="1"/>
</dbReference>
<dbReference type="SMART" id="SM00220">
    <property type="entry name" value="S_TKc"/>
    <property type="match status" value="1"/>
</dbReference>
<dbReference type="InterPro" id="IPR011009">
    <property type="entry name" value="Kinase-like_dom_sf"/>
</dbReference>
<comment type="subcellular location">
    <subcellularLocation>
        <location evidence="3">Membrane</location>
        <topology evidence="3">Single-pass type I membrane protein</topology>
    </subcellularLocation>
</comment>
<dbReference type="GO" id="GO:0071363">
    <property type="term" value="P:cellular response to growth factor stimulus"/>
    <property type="evidence" value="ECO:0007669"/>
    <property type="project" value="TreeGrafter"/>
</dbReference>
<keyword evidence="11 18" id="KW-0547">Nucleotide-binding</keyword>
<dbReference type="PROSITE" id="PS50011">
    <property type="entry name" value="PROTEIN_KINASE_DOM"/>
    <property type="match status" value="1"/>
</dbReference>
<accession>A0A653DKA1</accession>
<dbReference type="GO" id="GO:0005886">
    <property type="term" value="C:plasma membrane"/>
    <property type="evidence" value="ECO:0007669"/>
    <property type="project" value="TreeGrafter"/>
</dbReference>
<feature type="domain" description="GS" evidence="22">
    <location>
        <begin position="264"/>
        <end position="292"/>
    </location>
</feature>
<evidence type="ECO:0000256" key="10">
    <source>
        <dbReference type="ARBA" id="ARBA00022729"/>
    </source>
</evidence>
<dbReference type="InterPro" id="IPR000472">
    <property type="entry name" value="Activin_recp"/>
</dbReference>
<dbReference type="GO" id="GO:0006950">
    <property type="term" value="P:response to stress"/>
    <property type="evidence" value="ECO:0007669"/>
    <property type="project" value="UniProtKB-ARBA"/>
</dbReference>
<feature type="chain" id="PRO_5024852505" description="receptor protein serine/threonine kinase" evidence="20">
    <location>
        <begin position="20"/>
        <end position="618"/>
    </location>
</feature>
<dbReference type="OrthoDB" id="69842at2759"/>
<dbReference type="SUPFAM" id="SSF57302">
    <property type="entry name" value="Snake toxin-like"/>
    <property type="match status" value="1"/>
</dbReference>
<evidence type="ECO:0000256" key="15">
    <source>
        <dbReference type="ARBA" id="ARBA00022989"/>
    </source>
</evidence>
<evidence type="ECO:0000313" key="23">
    <source>
        <dbReference type="EMBL" id="VEN60625.1"/>
    </source>
</evidence>
<evidence type="ECO:0000256" key="12">
    <source>
        <dbReference type="ARBA" id="ARBA00022777"/>
    </source>
</evidence>
<dbReference type="Gene3D" id="3.30.200.20">
    <property type="entry name" value="Phosphorylase Kinase, domain 1"/>
    <property type="match status" value="1"/>
</dbReference>
<evidence type="ECO:0000256" key="16">
    <source>
        <dbReference type="ARBA" id="ARBA00023136"/>
    </source>
</evidence>
<dbReference type="PROSITE" id="PS00108">
    <property type="entry name" value="PROTEIN_KINASE_ST"/>
    <property type="match status" value="1"/>
</dbReference>
<feature type="transmembrane region" description="Helical" evidence="19">
    <location>
        <begin position="210"/>
        <end position="231"/>
    </location>
</feature>
<evidence type="ECO:0000259" key="22">
    <source>
        <dbReference type="PROSITE" id="PS51256"/>
    </source>
</evidence>
<dbReference type="PROSITE" id="PS51256">
    <property type="entry name" value="GS"/>
    <property type="match status" value="1"/>
</dbReference>
<evidence type="ECO:0000256" key="14">
    <source>
        <dbReference type="ARBA" id="ARBA00022842"/>
    </source>
</evidence>
<dbReference type="FunFam" id="3.30.200.20:FF:000023">
    <property type="entry name" value="Receptor protein serine/threonine kinase"/>
    <property type="match status" value="1"/>
</dbReference>
<evidence type="ECO:0000256" key="11">
    <source>
        <dbReference type="ARBA" id="ARBA00022741"/>
    </source>
</evidence>
<evidence type="ECO:0000256" key="5">
    <source>
        <dbReference type="ARBA" id="ARBA00012401"/>
    </source>
</evidence>
<keyword evidence="13 18" id="KW-0067">ATP-binding</keyword>
<keyword evidence="8 19" id="KW-0812">Transmembrane</keyword>
<dbReference type="PANTHER" id="PTHR23255">
    <property type="entry name" value="TRANSFORMING GROWTH FACTOR-BETA RECEPTOR TYPE I AND II"/>
    <property type="match status" value="1"/>
</dbReference>
<keyword evidence="7" id="KW-0808">Transferase</keyword>
<evidence type="ECO:0000313" key="24">
    <source>
        <dbReference type="Proteomes" id="UP000410492"/>
    </source>
</evidence>
<evidence type="ECO:0000256" key="19">
    <source>
        <dbReference type="SAM" id="Phobius"/>
    </source>
</evidence>
<dbReference type="CDD" id="cd23598">
    <property type="entry name" value="TFP_LU_ECD_Babo"/>
    <property type="match status" value="1"/>
</dbReference>
<evidence type="ECO:0000256" key="18">
    <source>
        <dbReference type="PROSITE-ProRule" id="PRU10141"/>
    </source>
</evidence>
<evidence type="ECO:0000256" key="17">
    <source>
        <dbReference type="ARBA" id="ARBA00023170"/>
    </source>
</evidence>
<evidence type="ECO:0000256" key="2">
    <source>
        <dbReference type="ARBA" id="ARBA00001946"/>
    </source>
</evidence>
<dbReference type="Pfam" id="PF07714">
    <property type="entry name" value="PK_Tyr_Ser-Thr"/>
    <property type="match status" value="1"/>
</dbReference>
<feature type="domain" description="Protein kinase" evidence="21">
    <location>
        <begin position="293"/>
        <end position="583"/>
    </location>
</feature>
<dbReference type="AlphaFoldDB" id="A0A653DKA1"/>
<keyword evidence="10 20" id="KW-0732">Signal</keyword>
<reference evidence="23 24" key="1">
    <citation type="submission" date="2019-01" db="EMBL/GenBank/DDBJ databases">
        <authorList>
            <person name="Sayadi A."/>
        </authorList>
    </citation>
    <scope>NUCLEOTIDE SEQUENCE [LARGE SCALE GENOMIC DNA]</scope>
</reference>
<dbReference type="InterPro" id="IPR017441">
    <property type="entry name" value="Protein_kinase_ATP_BS"/>
</dbReference>
<evidence type="ECO:0000256" key="13">
    <source>
        <dbReference type="ARBA" id="ARBA00022840"/>
    </source>
</evidence>
<dbReference type="FunFam" id="1.10.510.10:FF:000304">
    <property type="entry name" value="Receptor protein serine/threonine kinase"/>
    <property type="match status" value="1"/>
</dbReference>
<evidence type="ECO:0000256" key="3">
    <source>
        <dbReference type="ARBA" id="ARBA00004479"/>
    </source>
</evidence>
<dbReference type="InterPro" id="IPR000333">
    <property type="entry name" value="TGFB_receptor"/>
</dbReference>
<comment type="cofactor">
    <cofactor evidence="1">
        <name>Mn(2+)</name>
        <dbReference type="ChEBI" id="CHEBI:29035"/>
    </cofactor>
</comment>
<dbReference type="Pfam" id="PF01064">
    <property type="entry name" value="Activin_recp"/>
    <property type="match status" value="1"/>
</dbReference>
<dbReference type="Gene3D" id="2.10.60.10">
    <property type="entry name" value="CD59"/>
    <property type="match status" value="1"/>
</dbReference>
<dbReference type="Gene3D" id="1.10.510.10">
    <property type="entry name" value="Transferase(Phosphotransferase) domain 1"/>
    <property type="match status" value="1"/>
</dbReference>
<evidence type="ECO:0000256" key="4">
    <source>
        <dbReference type="ARBA" id="ARBA00009605"/>
    </source>
</evidence>
<dbReference type="PANTHER" id="PTHR23255:SF71">
    <property type="entry name" value="RECEPTOR PROTEIN SERINE_THREONINE KINASE"/>
    <property type="match status" value="1"/>
</dbReference>
<dbReference type="InterPro" id="IPR000719">
    <property type="entry name" value="Prot_kinase_dom"/>
</dbReference>
<dbReference type="SUPFAM" id="SSF56112">
    <property type="entry name" value="Protein kinase-like (PK-like)"/>
    <property type="match status" value="1"/>
</dbReference>
<dbReference type="InterPro" id="IPR045860">
    <property type="entry name" value="Snake_toxin-like_sf"/>
</dbReference>
<feature type="signal peptide" evidence="20">
    <location>
        <begin position="1"/>
        <end position="19"/>
    </location>
</feature>